<keyword evidence="3 6" id="KW-0694">RNA-binding</keyword>
<accession>A0A327YP09</accession>
<organism evidence="8 9">
    <name type="scientific">Paranoxybacillus vitaminiphilus</name>
    <dbReference type="NCBI Taxonomy" id="581036"/>
    <lineage>
        <taxon>Bacteria</taxon>
        <taxon>Bacillati</taxon>
        <taxon>Bacillota</taxon>
        <taxon>Bacilli</taxon>
        <taxon>Bacillales</taxon>
        <taxon>Anoxybacillaceae</taxon>
        <taxon>Paranoxybacillus</taxon>
    </lineage>
</organism>
<evidence type="ECO:0000313" key="9">
    <source>
        <dbReference type="Proteomes" id="UP000248555"/>
    </source>
</evidence>
<dbReference type="AlphaFoldDB" id="A0A327YP09"/>
<dbReference type="HAMAP" id="MF_01363">
    <property type="entry name" value="Ribosomal_bL21"/>
    <property type="match status" value="1"/>
</dbReference>
<dbReference type="PROSITE" id="PS01169">
    <property type="entry name" value="RIBOSOMAL_L21"/>
    <property type="match status" value="1"/>
</dbReference>
<evidence type="ECO:0000313" key="8">
    <source>
        <dbReference type="EMBL" id="RAK21395.1"/>
    </source>
</evidence>
<dbReference type="PANTHER" id="PTHR21349:SF0">
    <property type="entry name" value="LARGE RIBOSOMAL SUBUNIT PROTEIN BL21M"/>
    <property type="match status" value="1"/>
</dbReference>
<name>A0A327YP09_9BACL</name>
<comment type="subunit">
    <text evidence="6">Part of the 50S ribosomal subunit. Contacts protein L20.</text>
</comment>
<dbReference type="GO" id="GO:0019843">
    <property type="term" value="F:rRNA binding"/>
    <property type="evidence" value="ECO:0007669"/>
    <property type="project" value="UniProtKB-UniRule"/>
</dbReference>
<dbReference type="InterPro" id="IPR018258">
    <property type="entry name" value="Ribosomal_bL21_CS"/>
</dbReference>
<dbReference type="Pfam" id="PF00829">
    <property type="entry name" value="Ribosomal_L21p"/>
    <property type="match status" value="1"/>
</dbReference>
<dbReference type="InterPro" id="IPR028909">
    <property type="entry name" value="bL21-like"/>
</dbReference>
<dbReference type="Proteomes" id="UP000248555">
    <property type="component" value="Unassembled WGS sequence"/>
</dbReference>
<evidence type="ECO:0000256" key="6">
    <source>
        <dbReference type="HAMAP-Rule" id="MF_01363"/>
    </source>
</evidence>
<proteinExistence type="inferred from homology"/>
<sequence>MIHDEAGILKGNAIFVAPVLQPLSSGCKFSQTAKRLEAGESESNLGGANMYAIIETGGKQIKVQEGQEIYIEKIDVAEGETVTFDKVLFVGGETVKVGNPTVAGATVTAKVAKHGRQKKIIVFKYKAKKNQRRKQGHRQPYTKVVIEKINA</sequence>
<evidence type="ECO:0000256" key="1">
    <source>
        <dbReference type="ARBA" id="ARBA00008563"/>
    </source>
</evidence>
<dbReference type="GO" id="GO:0003735">
    <property type="term" value="F:structural constituent of ribosome"/>
    <property type="evidence" value="ECO:0007669"/>
    <property type="project" value="InterPro"/>
</dbReference>
<dbReference type="EMBL" id="QLMH01000003">
    <property type="protein sequence ID" value="RAK21395.1"/>
    <property type="molecule type" value="Genomic_DNA"/>
</dbReference>
<keyword evidence="4 6" id="KW-0689">Ribosomal protein</keyword>
<reference evidence="8 9" key="1">
    <citation type="submission" date="2018-06" db="EMBL/GenBank/DDBJ databases">
        <title>Genomic Encyclopedia of Type Strains, Phase III (KMG-III): the genomes of soil and plant-associated and newly described type strains.</title>
        <authorList>
            <person name="Whitman W."/>
        </authorList>
    </citation>
    <scope>NUCLEOTIDE SEQUENCE [LARGE SCALE GENOMIC DNA]</scope>
    <source>
        <strain evidence="8 9">CGMCC 1.8979</strain>
    </source>
</reference>
<gene>
    <name evidence="6" type="primary">rplU</name>
    <name evidence="8" type="ORF">B0I26_103357</name>
</gene>
<dbReference type="InterPro" id="IPR036164">
    <property type="entry name" value="bL21-like_sf"/>
</dbReference>
<evidence type="ECO:0000256" key="3">
    <source>
        <dbReference type="ARBA" id="ARBA00022884"/>
    </source>
</evidence>
<dbReference type="GO" id="GO:0005840">
    <property type="term" value="C:ribosome"/>
    <property type="evidence" value="ECO:0007669"/>
    <property type="project" value="UniProtKB-KW"/>
</dbReference>
<evidence type="ECO:0000256" key="7">
    <source>
        <dbReference type="RuleBase" id="RU000562"/>
    </source>
</evidence>
<dbReference type="GO" id="GO:1990904">
    <property type="term" value="C:ribonucleoprotein complex"/>
    <property type="evidence" value="ECO:0007669"/>
    <property type="project" value="UniProtKB-KW"/>
</dbReference>
<comment type="caution">
    <text evidence="8">The sequence shown here is derived from an EMBL/GenBank/DDBJ whole genome shotgun (WGS) entry which is preliminary data.</text>
</comment>
<comment type="function">
    <text evidence="6 7">This protein binds to 23S rRNA in the presence of protein L20.</text>
</comment>
<dbReference type="GO" id="GO:0005737">
    <property type="term" value="C:cytoplasm"/>
    <property type="evidence" value="ECO:0007669"/>
    <property type="project" value="UniProtKB-ARBA"/>
</dbReference>
<dbReference type="PANTHER" id="PTHR21349">
    <property type="entry name" value="50S RIBOSOMAL PROTEIN L21"/>
    <property type="match status" value="1"/>
</dbReference>
<dbReference type="SUPFAM" id="SSF141091">
    <property type="entry name" value="L21p-like"/>
    <property type="match status" value="1"/>
</dbReference>
<keyword evidence="2 6" id="KW-0699">rRNA-binding</keyword>
<keyword evidence="9" id="KW-1185">Reference proteome</keyword>
<evidence type="ECO:0000256" key="5">
    <source>
        <dbReference type="ARBA" id="ARBA00023274"/>
    </source>
</evidence>
<protein>
    <recommendedName>
        <fullName evidence="6">Large ribosomal subunit protein bL21</fullName>
    </recommendedName>
</protein>
<dbReference type="InterPro" id="IPR001787">
    <property type="entry name" value="Ribosomal_bL21"/>
</dbReference>
<dbReference type="NCBIfam" id="TIGR00061">
    <property type="entry name" value="L21"/>
    <property type="match status" value="1"/>
</dbReference>
<evidence type="ECO:0000256" key="2">
    <source>
        <dbReference type="ARBA" id="ARBA00022730"/>
    </source>
</evidence>
<comment type="similarity">
    <text evidence="1 6 7">Belongs to the bacterial ribosomal protein bL21 family.</text>
</comment>
<evidence type="ECO:0000256" key="4">
    <source>
        <dbReference type="ARBA" id="ARBA00022980"/>
    </source>
</evidence>
<dbReference type="GO" id="GO:0006412">
    <property type="term" value="P:translation"/>
    <property type="evidence" value="ECO:0007669"/>
    <property type="project" value="UniProtKB-UniRule"/>
</dbReference>
<keyword evidence="5 6" id="KW-0687">Ribonucleoprotein</keyword>